<dbReference type="PANTHER" id="PTHR33204:SF37">
    <property type="entry name" value="HTH-TYPE TRANSCRIPTIONAL REGULATOR YODB"/>
    <property type="match status" value="1"/>
</dbReference>
<dbReference type="SUPFAM" id="SSF46785">
    <property type="entry name" value="Winged helix' DNA-binding domain"/>
    <property type="match status" value="1"/>
</dbReference>
<dbReference type="Proteomes" id="UP000275865">
    <property type="component" value="Unassembled WGS sequence"/>
</dbReference>
<dbReference type="PANTHER" id="PTHR33204">
    <property type="entry name" value="TRANSCRIPTIONAL REGULATOR, MARR FAMILY"/>
    <property type="match status" value="1"/>
</dbReference>
<comment type="caution">
    <text evidence="5">The sequence shown here is derived from an EMBL/GenBank/DDBJ whole genome shotgun (WGS) entry which is preliminary data.</text>
</comment>
<dbReference type="Gene3D" id="1.10.10.10">
    <property type="entry name" value="Winged helix-like DNA-binding domain superfamily/Winged helix DNA-binding domain"/>
    <property type="match status" value="1"/>
</dbReference>
<reference evidence="5 6" key="1">
    <citation type="submission" date="2018-09" db="EMBL/GenBank/DDBJ databases">
        <title>Micromonospora sp. nov. MS1-9, isolated from a root of Musa sp.</title>
        <authorList>
            <person name="Kuncharoen N."/>
            <person name="Kudo T."/>
            <person name="Ohkuma M."/>
            <person name="Yuki M."/>
            <person name="Tanasupawat S."/>
        </authorList>
    </citation>
    <scope>NUCLEOTIDE SEQUENCE [LARGE SCALE GENOMIC DNA]</scope>
    <source>
        <strain evidence="5 6">MS1-9</strain>
    </source>
</reference>
<evidence type="ECO:0000313" key="5">
    <source>
        <dbReference type="EMBL" id="RKN36387.1"/>
    </source>
</evidence>
<dbReference type="InterPro" id="IPR002577">
    <property type="entry name" value="HTH_HxlR"/>
</dbReference>
<dbReference type="GO" id="GO:0003677">
    <property type="term" value="F:DNA binding"/>
    <property type="evidence" value="ECO:0007669"/>
    <property type="project" value="UniProtKB-KW"/>
</dbReference>
<dbReference type="PROSITE" id="PS51118">
    <property type="entry name" value="HTH_HXLR"/>
    <property type="match status" value="1"/>
</dbReference>
<dbReference type="InterPro" id="IPR036390">
    <property type="entry name" value="WH_DNA-bd_sf"/>
</dbReference>
<name>A0A3A9YN81_9ACTN</name>
<evidence type="ECO:0000259" key="4">
    <source>
        <dbReference type="PROSITE" id="PS51118"/>
    </source>
</evidence>
<gene>
    <name evidence="5" type="ORF">D7044_01695</name>
</gene>
<sequence length="140" mass="15738">MDESAGFVLDEEVTLRGSAPSSPDVHRAGCPSRAVLEHVTSRWGVLVLASLRERSYRFSELRRRVGGVSEKMLAQTLQTLQRDGFVHRDAQPVIPPRVDYSLTPMGREVADQVWTLTRWVEGRLDDVFAARVAYDADRAN</sequence>
<organism evidence="5 6">
    <name type="scientific">Micromonospora musae</name>
    <dbReference type="NCBI Taxonomy" id="1894970"/>
    <lineage>
        <taxon>Bacteria</taxon>
        <taxon>Bacillati</taxon>
        <taxon>Actinomycetota</taxon>
        <taxon>Actinomycetes</taxon>
        <taxon>Micromonosporales</taxon>
        <taxon>Micromonosporaceae</taxon>
        <taxon>Micromonospora</taxon>
    </lineage>
</organism>
<keyword evidence="1" id="KW-0805">Transcription regulation</keyword>
<keyword evidence="3" id="KW-0804">Transcription</keyword>
<evidence type="ECO:0000256" key="3">
    <source>
        <dbReference type="ARBA" id="ARBA00023163"/>
    </source>
</evidence>
<evidence type="ECO:0000256" key="2">
    <source>
        <dbReference type="ARBA" id="ARBA00023125"/>
    </source>
</evidence>
<feature type="domain" description="HTH hxlR-type" evidence="4">
    <location>
        <begin position="30"/>
        <end position="128"/>
    </location>
</feature>
<proteinExistence type="predicted"/>
<protein>
    <submittedName>
        <fullName evidence="5">Transcriptional regulator</fullName>
    </submittedName>
</protein>
<dbReference type="EMBL" id="RAZT01000001">
    <property type="protein sequence ID" value="RKN36387.1"/>
    <property type="molecule type" value="Genomic_DNA"/>
</dbReference>
<dbReference type="RefSeq" id="WP_120687710.1">
    <property type="nucleotide sequence ID" value="NZ_RAZT01000001.1"/>
</dbReference>
<dbReference type="AlphaFoldDB" id="A0A3A9YN81"/>
<accession>A0A3A9YN81</accession>
<dbReference type="InterPro" id="IPR036388">
    <property type="entry name" value="WH-like_DNA-bd_sf"/>
</dbReference>
<evidence type="ECO:0000256" key="1">
    <source>
        <dbReference type="ARBA" id="ARBA00023015"/>
    </source>
</evidence>
<keyword evidence="2" id="KW-0238">DNA-binding</keyword>
<dbReference type="Pfam" id="PF01638">
    <property type="entry name" value="HxlR"/>
    <property type="match status" value="1"/>
</dbReference>
<evidence type="ECO:0000313" key="6">
    <source>
        <dbReference type="Proteomes" id="UP000275865"/>
    </source>
</evidence>